<gene>
    <name evidence="10" type="ORF">EV699_110165</name>
</gene>
<keyword evidence="6" id="KW-0472">Membrane</keyword>
<dbReference type="InterPro" id="IPR021731">
    <property type="entry name" value="AMIN_dom"/>
</dbReference>
<keyword evidence="7" id="KW-0998">Cell outer membrane</keyword>
<dbReference type="Pfam" id="PF11741">
    <property type="entry name" value="AMIN"/>
    <property type="match status" value="2"/>
</dbReference>
<evidence type="ECO:0000256" key="8">
    <source>
        <dbReference type="RuleBase" id="RU004004"/>
    </source>
</evidence>
<feature type="domain" description="Secretin/TonB short N-terminal" evidence="9">
    <location>
        <begin position="325"/>
        <end position="373"/>
    </location>
</feature>
<dbReference type="InterPro" id="IPR011662">
    <property type="entry name" value="Secretin/TonB_short_N"/>
</dbReference>
<dbReference type="EMBL" id="SLWY01000010">
    <property type="protein sequence ID" value="TCO81139.1"/>
    <property type="molecule type" value="Genomic_DNA"/>
</dbReference>
<reference evidence="10 11" key="1">
    <citation type="submission" date="2019-03" db="EMBL/GenBank/DDBJ databases">
        <title>Genomic Encyclopedia of Type Strains, Phase IV (KMG-IV): sequencing the most valuable type-strain genomes for metagenomic binning, comparative biology and taxonomic classification.</title>
        <authorList>
            <person name="Goeker M."/>
        </authorList>
    </citation>
    <scope>NUCLEOTIDE SEQUENCE [LARGE SCALE GENOMIC DNA]</scope>
    <source>
        <strain evidence="10 11">DSM 25287</strain>
    </source>
</reference>
<dbReference type="InterPro" id="IPR051808">
    <property type="entry name" value="Type_IV_pilus_biogenesis"/>
</dbReference>
<organism evidence="10 11">
    <name type="scientific">Plasticicumulans lactativorans</name>
    <dbReference type="NCBI Taxonomy" id="1133106"/>
    <lineage>
        <taxon>Bacteria</taxon>
        <taxon>Pseudomonadati</taxon>
        <taxon>Pseudomonadota</taxon>
        <taxon>Gammaproteobacteria</taxon>
        <taxon>Candidatus Competibacteraceae</taxon>
        <taxon>Plasticicumulans</taxon>
    </lineage>
</organism>
<dbReference type="Pfam" id="PF07660">
    <property type="entry name" value="STN"/>
    <property type="match status" value="1"/>
</dbReference>
<dbReference type="InterPro" id="IPR004845">
    <property type="entry name" value="T2SS_GspD_CS"/>
</dbReference>
<keyword evidence="11" id="KW-1185">Reference proteome</keyword>
<dbReference type="NCBIfam" id="TIGR02515">
    <property type="entry name" value="IV_pilus_PilQ"/>
    <property type="match status" value="1"/>
</dbReference>
<dbReference type="Gene3D" id="2.60.40.3470">
    <property type="match status" value="1"/>
</dbReference>
<proteinExistence type="inferred from homology"/>
<dbReference type="InterPro" id="IPR013355">
    <property type="entry name" value="Pilus_4_PilQ"/>
</dbReference>
<dbReference type="InterPro" id="IPR005644">
    <property type="entry name" value="NolW-like"/>
</dbReference>
<sequence length="737" mass="78816">MIATFMPARALVRRPRAPILAALARSGAWLLGLLLLCATGRAFAEGTLEAVDVGTLPGNRVQLRFQLSAPVTPTHFSVTEPARIVVDFPETRSGMQSRRQDIGSGVAERVSILEGSGRTRAMINLSRMVPYSVKAEGNTVLVTLEATTASATAAPEPAPSAGSAAPTRAAAAAAGGARVLNRVDFRRGGDGQGLIIVNLSDPSTSVDVREEGDRIVAEFANARLGPGQQRRLDVSDFGTPVFGIDAVNRGRNAQLSIRTNGRYEMVGYQSEGAYTIEVRPAQQAKAGQTVGETREKAYRGQLLSLNFQDIEVRAVLQIIADFTGLNVVVSDTVTGRITLRLKNVPWDQALDIIAQTKGLTQRQTGNVIYIAPTAEVAERERLELEARKQSLGLAPLRSELIQVNYAKAAELAKLINGNSVEGQQRNTGNDNTNTSMLSDRGVLSVDERTNTLLIQDVAERVADVRALVSKVDIPVRQVMIDSRIVIANDDFSKELGVRFGGALGIGGPQSGAVVGGNADGNAARLADDGAIVGNGSALSLAERLGVNLPVASPAGSLAFAILGRNYLIDLELSAMQAEGRGEVLSNPRVLTADRMKASIMQGREIPYTTAGSANNPPTVSFKDALLELTVVPQITPDRNVIMDLKVTKNEDSGQRVLGQPVLDKREVITQVLVRNGETVVLGGVFEQITRENVSKVPFLGDLPMIGRLFRNNQNQNQKLELLIFVTPQIVDGNVVVR</sequence>
<evidence type="ECO:0000313" key="11">
    <source>
        <dbReference type="Proteomes" id="UP000295765"/>
    </source>
</evidence>
<keyword evidence="3 8" id="KW-0813">Transport</keyword>
<evidence type="ECO:0000256" key="1">
    <source>
        <dbReference type="ARBA" id="ARBA00004442"/>
    </source>
</evidence>
<dbReference type="Gene3D" id="3.30.1370.130">
    <property type="match status" value="1"/>
</dbReference>
<dbReference type="InterPro" id="IPR004846">
    <property type="entry name" value="T2SS/T3SS_dom"/>
</dbReference>
<evidence type="ECO:0000256" key="6">
    <source>
        <dbReference type="ARBA" id="ARBA00023136"/>
    </source>
</evidence>
<dbReference type="Gene3D" id="3.30.1370.120">
    <property type="match status" value="1"/>
</dbReference>
<dbReference type="PROSITE" id="PS00875">
    <property type="entry name" value="T2SP_D"/>
    <property type="match status" value="1"/>
</dbReference>
<dbReference type="SMART" id="SM00965">
    <property type="entry name" value="STN"/>
    <property type="match status" value="1"/>
</dbReference>
<accession>A0A4R2LA26</accession>
<comment type="caution">
    <text evidence="10">The sequence shown here is derived from an EMBL/GenBank/DDBJ whole genome shotgun (WGS) entry which is preliminary data.</text>
</comment>
<evidence type="ECO:0000259" key="9">
    <source>
        <dbReference type="SMART" id="SM00965"/>
    </source>
</evidence>
<evidence type="ECO:0000256" key="3">
    <source>
        <dbReference type="ARBA" id="ARBA00022448"/>
    </source>
</evidence>
<comment type="subcellular location">
    <subcellularLocation>
        <location evidence="1 8">Cell outer membrane</location>
    </subcellularLocation>
</comment>
<dbReference type="RefSeq" id="WP_243662628.1">
    <property type="nucleotide sequence ID" value="NZ_SLWY01000010.1"/>
</dbReference>
<name>A0A4R2LA26_9GAMM</name>
<evidence type="ECO:0000313" key="10">
    <source>
        <dbReference type="EMBL" id="TCO81139.1"/>
    </source>
</evidence>
<protein>
    <submittedName>
        <fullName evidence="10">Type IV pilus assembly protein PilQ</fullName>
    </submittedName>
</protein>
<keyword evidence="5" id="KW-0653">Protein transport</keyword>
<dbReference type="PRINTS" id="PR00811">
    <property type="entry name" value="BCTERIALGSPD"/>
</dbReference>
<dbReference type="InterPro" id="IPR038591">
    <property type="entry name" value="NolW-like_sf"/>
</dbReference>
<dbReference type="PANTHER" id="PTHR30604:SF1">
    <property type="entry name" value="DNA UTILIZATION PROTEIN HOFQ"/>
    <property type="match status" value="1"/>
</dbReference>
<dbReference type="Gene3D" id="2.60.40.3500">
    <property type="match status" value="1"/>
</dbReference>
<evidence type="ECO:0000256" key="5">
    <source>
        <dbReference type="ARBA" id="ARBA00022927"/>
    </source>
</evidence>
<dbReference type="Proteomes" id="UP000295765">
    <property type="component" value="Unassembled WGS sequence"/>
</dbReference>
<dbReference type="PANTHER" id="PTHR30604">
    <property type="entry name" value="PROTEIN TRANSPORT PROTEIN HOFQ"/>
    <property type="match status" value="1"/>
</dbReference>
<dbReference type="GO" id="GO:0009306">
    <property type="term" value="P:protein secretion"/>
    <property type="evidence" value="ECO:0007669"/>
    <property type="project" value="InterPro"/>
</dbReference>
<dbReference type="GO" id="GO:0009279">
    <property type="term" value="C:cell outer membrane"/>
    <property type="evidence" value="ECO:0007669"/>
    <property type="project" value="UniProtKB-SubCell"/>
</dbReference>
<dbReference type="Pfam" id="PF03958">
    <property type="entry name" value="Secretin_N"/>
    <property type="match status" value="1"/>
</dbReference>
<keyword evidence="4" id="KW-0732">Signal</keyword>
<dbReference type="InterPro" id="IPR001775">
    <property type="entry name" value="GspD/PilQ"/>
</dbReference>
<comment type="similarity">
    <text evidence="2">Belongs to the bacterial secretin family. PilQ subfamily.</text>
</comment>
<evidence type="ECO:0000256" key="7">
    <source>
        <dbReference type="ARBA" id="ARBA00023237"/>
    </source>
</evidence>
<evidence type="ECO:0000256" key="4">
    <source>
        <dbReference type="ARBA" id="ARBA00022729"/>
    </source>
</evidence>
<dbReference type="Pfam" id="PF00263">
    <property type="entry name" value="Secretin"/>
    <property type="match status" value="1"/>
</dbReference>
<evidence type="ECO:0000256" key="2">
    <source>
        <dbReference type="ARBA" id="ARBA00006304"/>
    </source>
</evidence>
<dbReference type="AlphaFoldDB" id="A0A4R2LA26"/>